<dbReference type="OrthoDB" id="9807542at2"/>
<dbReference type="Proteomes" id="UP000199585">
    <property type="component" value="Unassembled WGS sequence"/>
</dbReference>
<dbReference type="InterPro" id="IPR009326">
    <property type="entry name" value="DUF984"/>
</dbReference>
<dbReference type="RefSeq" id="WP_089902108.1">
    <property type="nucleotide sequence ID" value="NZ_FOCI01000010.1"/>
</dbReference>
<dbReference type="SUPFAM" id="SSF88697">
    <property type="entry name" value="PUA domain-like"/>
    <property type="match status" value="1"/>
</dbReference>
<name>A0A1H8E6H3_9RHOB</name>
<organism evidence="2 3">
    <name type="scientific">Loktanella fryxellensis</name>
    <dbReference type="NCBI Taxonomy" id="245187"/>
    <lineage>
        <taxon>Bacteria</taxon>
        <taxon>Pseudomonadati</taxon>
        <taxon>Pseudomonadota</taxon>
        <taxon>Alphaproteobacteria</taxon>
        <taxon>Rhodobacterales</taxon>
        <taxon>Roseobacteraceae</taxon>
        <taxon>Loktanella</taxon>
    </lineage>
</organism>
<dbReference type="AlphaFoldDB" id="A0A1H8E6H3"/>
<evidence type="ECO:0000313" key="3">
    <source>
        <dbReference type="Proteomes" id="UP000199585"/>
    </source>
</evidence>
<proteinExistence type="predicted"/>
<feature type="domain" description="ASCH" evidence="1">
    <location>
        <begin position="25"/>
        <end position="142"/>
    </location>
</feature>
<dbReference type="InterPro" id="IPR015947">
    <property type="entry name" value="PUA-like_sf"/>
</dbReference>
<reference evidence="2 3" key="1">
    <citation type="submission" date="2016-10" db="EMBL/GenBank/DDBJ databases">
        <authorList>
            <person name="de Groot N.N."/>
        </authorList>
    </citation>
    <scope>NUCLEOTIDE SEQUENCE [LARGE SCALE GENOMIC DNA]</scope>
    <source>
        <strain evidence="2 3">DSM 16213</strain>
    </source>
</reference>
<keyword evidence="3" id="KW-1185">Reference proteome</keyword>
<dbReference type="Pfam" id="PF04266">
    <property type="entry name" value="ASCH"/>
    <property type="match status" value="1"/>
</dbReference>
<dbReference type="Gene3D" id="3.10.400.10">
    <property type="entry name" value="Sulfate adenylyltransferase"/>
    <property type="match status" value="1"/>
</dbReference>
<accession>A0A1H8E6H3</accession>
<dbReference type="EMBL" id="FOCI01000010">
    <property type="protein sequence ID" value="SEN15085.1"/>
    <property type="molecule type" value="Genomic_DNA"/>
</dbReference>
<evidence type="ECO:0000259" key="1">
    <source>
        <dbReference type="SMART" id="SM01022"/>
    </source>
</evidence>
<dbReference type="SMART" id="SM01022">
    <property type="entry name" value="ASCH"/>
    <property type="match status" value="1"/>
</dbReference>
<dbReference type="STRING" id="245187.SAMN04488003_11010"/>
<sequence>MSDPKDDDYDAIVDLNDLYPGAGTFRFGTTKAECQAQIELVRKGLKSANCAPYRELKDDPDAMPVVGRCDIAANWGGSPALVVRTVRVEHIRFCDVTEEMAEAESSTYTLQGWQTSKEAFFKRNGGWSHDMPLVFEFFELVEDLDGRSL</sequence>
<gene>
    <name evidence="2" type="ORF">SAMN04488003_11010</name>
</gene>
<dbReference type="InterPro" id="IPR007374">
    <property type="entry name" value="ASCH_domain"/>
</dbReference>
<dbReference type="PANTHER" id="PTHR39203:SF1">
    <property type="entry name" value="CYTOPLASMIC PROTEIN"/>
    <property type="match status" value="1"/>
</dbReference>
<dbReference type="PANTHER" id="PTHR39203">
    <property type="entry name" value="CYTOPLASMIC PROTEIN-RELATED"/>
    <property type="match status" value="1"/>
</dbReference>
<protein>
    <submittedName>
        <fullName evidence="2">Uncharacterized protein YhfF</fullName>
    </submittedName>
</protein>
<evidence type="ECO:0000313" key="2">
    <source>
        <dbReference type="EMBL" id="SEN15085.1"/>
    </source>
</evidence>